<dbReference type="Proteomes" id="UP001597601">
    <property type="component" value="Unassembled WGS sequence"/>
</dbReference>
<sequence length="147" mass="16086">MKAIIIKFTMAALLIACGQLTFAQCDTTVVLKSSKTTYLDDKGNVKSEQTEAQNATITISKKRIVIVPGNDHEMAGDITSKTCEWKTPFKDGKMIIKATFENDNGEQQHATIAITGVAGKVTLTYQAEERPEVKIQVTADSFETKKA</sequence>
<feature type="chain" id="PRO_5045930536" description="Lipocalin-like domain-containing protein" evidence="1">
    <location>
        <begin position="24"/>
        <end position="147"/>
    </location>
</feature>
<organism evidence="2 3">
    <name type="scientific">Mucilaginibacter antarcticus</name>
    <dbReference type="NCBI Taxonomy" id="1855725"/>
    <lineage>
        <taxon>Bacteria</taxon>
        <taxon>Pseudomonadati</taxon>
        <taxon>Bacteroidota</taxon>
        <taxon>Sphingobacteriia</taxon>
        <taxon>Sphingobacteriales</taxon>
        <taxon>Sphingobacteriaceae</taxon>
        <taxon>Mucilaginibacter</taxon>
    </lineage>
</organism>
<evidence type="ECO:0000313" key="3">
    <source>
        <dbReference type="Proteomes" id="UP001597601"/>
    </source>
</evidence>
<evidence type="ECO:0000256" key="1">
    <source>
        <dbReference type="SAM" id="SignalP"/>
    </source>
</evidence>
<feature type="signal peptide" evidence="1">
    <location>
        <begin position="1"/>
        <end position="23"/>
    </location>
</feature>
<reference evidence="3" key="1">
    <citation type="journal article" date="2019" name="Int. J. Syst. Evol. Microbiol.">
        <title>The Global Catalogue of Microorganisms (GCM) 10K type strain sequencing project: providing services to taxonomists for standard genome sequencing and annotation.</title>
        <authorList>
            <consortium name="The Broad Institute Genomics Platform"/>
            <consortium name="The Broad Institute Genome Sequencing Center for Infectious Disease"/>
            <person name="Wu L."/>
            <person name="Ma J."/>
        </authorList>
    </citation>
    <scope>NUCLEOTIDE SEQUENCE [LARGE SCALE GENOMIC DNA]</scope>
    <source>
        <strain evidence="3">KCTC 52232</strain>
    </source>
</reference>
<protein>
    <recommendedName>
        <fullName evidence="4">Lipocalin-like domain-containing protein</fullName>
    </recommendedName>
</protein>
<dbReference type="RefSeq" id="WP_377125270.1">
    <property type="nucleotide sequence ID" value="NZ_JBHUON010000007.1"/>
</dbReference>
<keyword evidence="3" id="KW-1185">Reference proteome</keyword>
<accession>A0ABW5XQV4</accession>
<keyword evidence="1" id="KW-0732">Signal</keyword>
<dbReference type="EMBL" id="JBHUON010000007">
    <property type="protein sequence ID" value="MFD2864572.1"/>
    <property type="molecule type" value="Genomic_DNA"/>
</dbReference>
<name>A0ABW5XQV4_9SPHI</name>
<gene>
    <name evidence="2" type="ORF">ACFSYC_07695</name>
</gene>
<proteinExistence type="predicted"/>
<comment type="caution">
    <text evidence="2">The sequence shown here is derived from an EMBL/GenBank/DDBJ whole genome shotgun (WGS) entry which is preliminary data.</text>
</comment>
<evidence type="ECO:0000313" key="2">
    <source>
        <dbReference type="EMBL" id="MFD2864572.1"/>
    </source>
</evidence>
<evidence type="ECO:0008006" key="4">
    <source>
        <dbReference type="Google" id="ProtNLM"/>
    </source>
</evidence>